<evidence type="ECO:0000313" key="2">
    <source>
        <dbReference type="Proteomes" id="UP000022141"/>
    </source>
</evidence>
<dbReference type="PATRIC" id="fig|1454004.3.peg.3862"/>
<dbReference type="EMBL" id="JEMY01000064">
    <property type="protein sequence ID" value="EXI84701.1"/>
    <property type="molecule type" value="Genomic_DNA"/>
</dbReference>
<keyword evidence="2" id="KW-1185">Reference proteome</keyword>
<gene>
    <name evidence="1" type="ORF">AW11_03756</name>
</gene>
<dbReference type="Proteomes" id="UP000022141">
    <property type="component" value="Unassembled WGS sequence"/>
</dbReference>
<name>A0A011PAR3_ACCRE</name>
<sequence>MPEISRFFGIVIYMNWREHPPMHFHAVYGEHEALMTMDGKVYAGSLPGRALSMVREWMALHRNEIEADWNLAQQKKPLNPIDPLE</sequence>
<reference evidence="1" key="1">
    <citation type="submission" date="2014-02" db="EMBL/GenBank/DDBJ databases">
        <title>Expanding our view of genomic diversity in Candidatus Accumulibacter clades.</title>
        <authorList>
            <person name="Skennerton C.T."/>
            <person name="Barr J.J."/>
            <person name="Slater F.R."/>
            <person name="Bond P.L."/>
            <person name="Tyson G.W."/>
        </authorList>
    </citation>
    <scope>NUCLEOTIDE SEQUENCE [LARGE SCALE GENOMIC DNA]</scope>
</reference>
<accession>A0A011PAR3</accession>
<evidence type="ECO:0000313" key="1">
    <source>
        <dbReference type="EMBL" id="EXI84701.1"/>
    </source>
</evidence>
<protein>
    <recommendedName>
        <fullName evidence="3">Transcriptional regulator</fullName>
    </recommendedName>
</protein>
<organism evidence="1 2">
    <name type="scientific">Accumulibacter regalis</name>
    <dbReference type="NCBI Taxonomy" id="522306"/>
    <lineage>
        <taxon>Bacteria</taxon>
        <taxon>Pseudomonadati</taxon>
        <taxon>Pseudomonadota</taxon>
        <taxon>Betaproteobacteria</taxon>
        <taxon>Candidatus Accumulibacter</taxon>
    </lineage>
</organism>
<dbReference type="Pfam" id="PF13711">
    <property type="entry name" value="DUF4160"/>
    <property type="match status" value="1"/>
</dbReference>
<dbReference type="AlphaFoldDB" id="A0A011PAR3"/>
<dbReference type="STRING" id="1454004.AW11_03756"/>
<evidence type="ECO:0008006" key="3">
    <source>
        <dbReference type="Google" id="ProtNLM"/>
    </source>
</evidence>
<dbReference type="InterPro" id="IPR025427">
    <property type="entry name" value="DUF4160"/>
</dbReference>
<comment type="caution">
    <text evidence="1">The sequence shown here is derived from an EMBL/GenBank/DDBJ whole genome shotgun (WGS) entry which is preliminary data.</text>
</comment>
<dbReference type="eggNOG" id="ENOG5032YDN">
    <property type="taxonomic scope" value="Bacteria"/>
</dbReference>
<proteinExistence type="predicted"/>